<protein>
    <submittedName>
        <fullName evidence="8">ABC transporter permease</fullName>
    </submittedName>
</protein>
<evidence type="ECO:0000256" key="5">
    <source>
        <dbReference type="ARBA" id="ARBA00023136"/>
    </source>
</evidence>
<feature type="transmembrane region" description="Helical" evidence="6">
    <location>
        <begin position="67"/>
        <end position="91"/>
    </location>
</feature>
<evidence type="ECO:0000259" key="7">
    <source>
        <dbReference type="Pfam" id="PF02687"/>
    </source>
</evidence>
<dbReference type="InterPro" id="IPR027022">
    <property type="entry name" value="ABC_permease_BceB-typ"/>
</dbReference>
<feature type="transmembrane region" description="Helical" evidence="6">
    <location>
        <begin position="556"/>
        <end position="578"/>
    </location>
</feature>
<dbReference type="PANTHER" id="PTHR46795:SF3">
    <property type="entry name" value="ABC TRANSPORTER PERMEASE"/>
    <property type="match status" value="1"/>
</dbReference>
<dbReference type="InterPro" id="IPR003838">
    <property type="entry name" value="ABC3_permease_C"/>
</dbReference>
<feature type="transmembrane region" description="Helical" evidence="6">
    <location>
        <begin position="219"/>
        <end position="238"/>
    </location>
</feature>
<keyword evidence="2 6" id="KW-1003">Cell membrane</keyword>
<feature type="transmembrane region" description="Helical" evidence="6">
    <location>
        <begin position="614"/>
        <end position="635"/>
    </location>
</feature>
<feature type="transmembrane region" description="Helical" evidence="6">
    <location>
        <begin position="641"/>
        <end position="667"/>
    </location>
</feature>
<name>A0ABS8DEN3_9FIRM</name>
<gene>
    <name evidence="8" type="ORF">LIZ65_06205</name>
</gene>
<dbReference type="PANTHER" id="PTHR46795">
    <property type="entry name" value="ABC TRANSPORTER PERMEASE-RELATED-RELATED"/>
    <property type="match status" value="1"/>
</dbReference>
<keyword evidence="4 6" id="KW-1133">Transmembrane helix</keyword>
<keyword evidence="6" id="KW-0813">Transport</keyword>
<evidence type="ECO:0000256" key="4">
    <source>
        <dbReference type="ARBA" id="ARBA00022989"/>
    </source>
</evidence>
<feature type="transmembrane region" description="Helical" evidence="6">
    <location>
        <begin position="305"/>
        <end position="324"/>
    </location>
</feature>
<dbReference type="RefSeq" id="WP_066736135.1">
    <property type="nucleotide sequence ID" value="NZ_JAJCIQ010000002.1"/>
</dbReference>
<keyword evidence="3 6" id="KW-0812">Transmembrane</keyword>
<evidence type="ECO:0000313" key="9">
    <source>
        <dbReference type="Proteomes" id="UP001299546"/>
    </source>
</evidence>
<dbReference type="Proteomes" id="UP001299546">
    <property type="component" value="Unassembled WGS sequence"/>
</dbReference>
<dbReference type="InterPro" id="IPR052536">
    <property type="entry name" value="ABC-4_Integral_Memb_Prot"/>
</dbReference>
<feature type="transmembrane region" description="Helical" evidence="6">
    <location>
        <begin position="244"/>
        <end position="273"/>
    </location>
</feature>
<feature type="transmembrane region" description="Helical" evidence="6">
    <location>
        <begin position="163"/>
        <end position="187"/>
    </location>
</feature>
<keyword evidence="9" id="KW-1185">Reference proteome</keyword>
<evidence type="ECO:0000256" key="2">
    <source>
        <dbReference type="ARBA" id="ARBA00022475"/>
    </source>
</evidence>
<reference evidence="8 9" key="1">
    <citation type="submission" date="2021-10" db="EMBL/GenBank/DDBJ databases">
        <title>Collection of gut derived symbiotic bacterial strains cultured from healthy donors.</title>
        <authorList>
            <person name="Lin H."/>
            <person name="Littmann E."/>
            <person name="Kohout C."/>
            <person name="Pamer E.G."/>
        </authorList>
    </citation>
    <scope>NUCLEOTIDE SEQUENCE [LARGE SCALE GENOMIC DNA]</scope>
    <source>
        <strain evidence="8 9">DFI.1.165</strain>
    </source>
</reference>
<accession>A0ABS8DEN3</accession>
<comment type="similarity">
    <text evidence="6">Belongs to the ABC-4 integral membrane protein family.</text>
</comment>
<sequence>MPSKKVKHTVSSSIFDELAARNVRKSAKNYNIYFFTLMLSVCLFYSFNSVSTQFASLGLEDRLSYLAFSSSILTAFSLIVCCIMGALVVYANRFLLKRRKKEMGIYATLGMERSMLNKLLMKETLRIGVMSLAAGLVMGVFAAQVLSLITAKLAGLSLESYRFMISFKAIILSVVFFGVLFFFVHLFNVRELKKMSLLDMLYAERKNETNQEGKYLRKFMTAVLAAALILGGYAYIYIKADQALASALGVGGLMLIVGTIFFFSSALSVMVVIMKKNKFSYFKGINIFTTSQFASRIKSEGRSGAMISILLFLSLSLTILGPGLGKYVMNGIENATPYDGTIYYALGESETLYSNPMEALRNTGFEIEDVSESYESSWIYQTPAVTSSFLTGDKEEAPDRKQNMEDEPMDYPLAIIGVDDYNRIMALQGVEPVELENDNFAVVYAFPPIEEAVKAFAKNPRALILGERSLSLKENGIYHRALENKNVLVDQGTIIVPQELTEGLTPRNWVLNFNFSGDTKTGNELLYDKWYKANSDSFHLMSAEEVTVSITADNLLMTYLGLYLGITFLITSGAVLALQQLTHSSDNEERYGLLRKLGVSSKDMKRSLSKQLRVHFGMPMFVAIINSAVVIALVFRYFEGFPIRAMAIIIGAGALLVGIVYLVYFITTYLGSRRILKF</sequence>
<keyword evidence="5 6" id="KW-0472">Membrane</keyword>
<feature type="transmembrane region" description="Helical" evidence="6">
    <location>
        <begin position="30"/>
        <end position="47"/>
    </location>
</feature>
<evidence type="ECO:0000256" key="3">
    <source>
        <dbReference type="ARBA" id="ARBA00022692"/>
    </source>
</evidence>
<evidence type="ECO:0000313" key="8">
    <source>
        <dbReference type="EMBL" id="MCB7386876.1"/>
    </source>
</evidence>
<dbReference type="PIRSF" id="PIRSF018968">
    <property type="entry name" value="ABC_permease_BceB"/>
    <property type="match status" value="1"/>
</dbReference>
<comment type="subcellular location">
    <subcellularLocation>
        <location evidence="1 6">Cell membrane</location>
        <topology evidence="1 6">Multi-pass membrane protein</topology>
    </subcellularLocation>
</comment>
<evidence type="ECO:0000256" key="6">
    <source>
        <dbReference type="PIRNR" id="PIRNR018968"/>
    </source>
</evidence>
<dbReference type="Pfam" id="PF02687">
    <property type="entry name" value="FtsX"/>
    <property type="match status" value="1"/>
</dbReference>
<organism evidence="8 9">
    <name type="scientific">Bariatricus massiliensis</name>
    <dbReference type="NCBI Taxonomy" id="1745713"/>
    <lineage>
        <taxon>Bacteria</taxon>
        <taxon>Bacillati</taxon>
        <taxon>Bacillota</taxon>
        <taxon>Clostridia</taxon>
        <taxon>Lachnospirales</taxon>
        <taxon>Lachnospiraceae</taxon>
        <taxon>Bariatricus</taxon>
    </lineage>
</organism>
<feature type="transmembrane region" description="Helical" evidence="6">
    <location>
        <begin position="127"/>
        <end position="151"/>
    </location>
</feature>
<proteinExistence type="inferred from homology"/>
<feature type="domain" description="ABC3 transporter permease C-terminal" evidence="7">
    <location>
        <begin position="75"/>
        <end position="196"/>
    </location>
</feature>
<comment type="caution">
    <text evidence="8">The sequence shown here is derived from an EMBL/GenBank/DDBJ whole genome shotgun (WGS) entry which is preliminary data.</text>
</comment>
<evidence type="ECO:0000256" key="1">
    <source>
        <dbReference type="ARBA" id="ARBA00004651"/>
    </source>
</evidence>
<dbReference type="EMBL" id="JAJCIS010000002">
    <property type="protein sequence ID" value="MCB7386876.1"/>
    <property type="molecule type" value="Genomic_DNA"/>
</dbReference>